<evidence type="ECO:0000313" key="2">
    <source>
        <dbReference type="EMBL" id="MDL4839342.1"/>
    </source>
</evidence>
<dbReference type="Proteomes" id="UP001235343">
    <property type="component" value="Unassembled WGS sequence"/>
</dbReference>
<dbReference type="EMBL" id="JASTZU010000012">
    <property type="protein sequence ID" value="MDL4839342.1"/>
    <property type="molecule type" value="Genomic_DNA"/>
</dbReference>
<dbReference type="RefSeq" id="WP_285930193.1">
    <property type="nucleotide sequence ID" value="NZ_JASTZU010000012.1"/>
</dbReference>
<dbReference type="InterPro" id="IPR043131">
    <property type="entry name" value="BCAT-like_N"/>
</dbReference>
<dbReference type="InterPro" id="IPR001544">
    <property type="entry name" value="Aminotrans_IV"/>
</dbReference>
<dbReference type="NCBIfam" id="TIGR00553">
    <property type="entry name" value="pabB"/>
    <property type="match status" value="1"/>
</dbReference>
<feature type="domain" description="Chorismate-utilising enzyme C-terminal" evidence="1">
    <location>
        <begin position="112"/>
        <end position="367"/>
    </location>
</feature>
<protein>
    <submittedName>
        <fullName evidence="2">Aminodeoxychorismate synthase component I</fullName>
        <ecNumber evidence="2">2.6.1.85</ecNumber>
    </submittedName>
</protein>
<dbReference type="InterPro" id="IPR019999">
    <property type="entry name" value="Anth_synth_I-like"/>
</dbReference>
<evidence type="ECO:0000313" key="3">
    <source>
        <dbReference type="Proteomes" id="UP001235343"/>
    </source>
</evidence>
<evidence type="ECO:0000259" key="1">
    <source>
        <dbReference type="Pfam" id="PF00425"/>
    </source>
</evidence>
<dbReference type="Pfam" id="PF01063">
    <property type="entry name" value="Aminotran_4"/>
    <property type="match status" value="1"/>
</dbReference>
<keyword evidence="2" id="KW-0032">Aminotransferase</keyword>
<comment type="caution">
    <text evidence="2">The sequence shown here is derived from an EMBL/GenBank/DDBJ whole genome shotgun (WGS) entry which is preliminary data.</text>
</comment>
<dbReference type="InterPro" id="IPR005801">
    <property type="entry name" value="ADC_synthase"/>
</dbReference>
<sequence length="579" mass="66906">MEQPYLLYEFLNSSGENTPYLFTKPIQVYKAHQLDEVKSVFSSMEQAINDGYYVAGFVSYEAAPAFDHHYSTHPNSNLPLLWFGVFEKPSRFDEMKREIDYHVSNWHLTSSFEEYQAGINKIKGAIEAGNTYQVNYTARLEAEFYGDDFSFYRQLTRNQQSSYNAYINIGNYRILSASPELFFHVKNNGITTKPMKGTAKRGRFLEEDQVYKDQLRYSEKDQSENLMIVDLLRNDIGRIAKPGTVTVPRLFEIESYPTVHQMTSTITAALQDNTTILDWFKALFPCGSITGAPKIKTMEYIAELEQTPREVYCGAIGFITPEREAIFNVPIRTVTIDKSARKAIYGAGGGVTWDSTVIGEYEELLTKARLLTEKRKKFQLLESLLLENGDYPLRDYHMKRLKASAQYFGFSLIVKDVEQKLDKLPHQYPKGTYKARLLVGKNGEIIIEAHPVKALVHPVNCSLAHEPIDDQNPFLFHKTTYRDMYDQHKDDRFFSTLLWNKKREITEFTIGNLVVELNGEFFTPPIDCGLLAGTYRQYLLDNRVIKEKVVKKEELMTYDRIWFINSVRGWVEINIPLKD</sequence>
<accession>A0ABT7L0N3</accession>
<dbReference type="Gene3D" id="3.20.10.10">
    <property type="entry name" value="D-amino Acid Aminotransferase, subunit A, domain 2"/>
    <property type="match status" value="1"/>
</dbReference>
<dbReference type="PANTHER" id="PTHR11236">
    <property type="entry name" value="AMINOBENZOATE/ANTHRANILATE SYNTHASE"/>
    <property type="match status" value="1"/>
</dbReference>
<keyword evidence="3" id="KW-1185">Reference proteome</keyword>
<dbReference type="SUPFAM" id="SSF56752">
    <property type="entry name" value="D-aminoacid aminotransferase-like PLP-dependent enzymes"/>
    <property type="match status" value="1"/>
</dbReference>
<dbReference type="EC" id="2.6.1.85" evidence="2"/>
<gene>
    <name evidence="2" type="primary">pabB</name>
    <name evidence="2" type="ORF">QQS35_02545</name>
</gene>
<dbReference type="InterPro" id="IPR005802">
    <property type="entry name" value="ADC_synth_comp_1"/>
</dbReference>
<dbReference type="Gene3D" id="3.60.120.10">
    <property type="entry name" value="Anthranilate synthase"/>
    <property type="match status" value="1"/>
</dbReference>
<dbReference type="InterPro" id="IPR015890">
    <property type="entry name" value="Chorismate_C"/>
</dbReference>
<organism evidence="2 3">
    <name type="scientific">Aquibacillus rhizosphaerae</name>
    <dbReference type="NCBI Taxonomy" id="3051431"/>
    <lineage>
        <taxon>Bacteria</taxon>
        <taxon>Bacillati</taxon>
        <taxon>Bacillota</taxon>
        <taxon>Bacilli</taxon>
        <taxon>Bacillales</taxon>
        <taxon>Bacillaceae</taxon>
        <taxon>Aquibacillus</taxon>
    </lineage>
</organism>
<dbReference type="PRINTS" id="PR00095">
    <property type="entry name" value="ANTSNTHASEI"/>
</dbReference>
<name>A0ABT7L0N3_9BACI</name>
<reference evidence="2 3" key="1">
    <citation type="submission" date="2023-06" db="EMBL/GenBank/DDBJ databases">
        <title>Aquibacillus rhizosphaerae LR5S19.</title>
        <authorList>
            <person name="Sun J.-Q."/>
        </authorList>
    </citation>
    <scope>NUCLEOTIDE SEQUENCE [LARGE SCALE GENOMIC DNA]</scope>
    <source>
        <strain evidence="2 3">LR5S19</strain>
    </source>
</reference>
<dbReference type="PANTHER" id="PTHR11236:SF50">
    <property type="entry name" value="AMINODEOXYCHORISMATE SYNTHASE COMPONENT 1"/>
    <property type="match status" value="1"/>
</dbReference>
<dbReference type="GO" id="GO:0046820">
    <property type="term" value="F:4-amino-4-deoxychorismate synthase activity"/>
    <property type="evidence" value="ECO:0007669"/>
    <property type="project" value="UniProtKB-EC"/>
</dbReference>
<proteinExistence type="predicted"/>
<dbReference type="InterPro" id="IPR043132">
    <property type="entry name" value="BCAT-like_C"/>
</dbReference>
<dbReference type="InterPro" id="IPR036038">
    <property type="entry name" value="Aminotransferase-like"/>
</dbReference>
<keyword evidence="2" id="KW-0808">Transferase</keyword>
<dbReference type="SUPFAM" id="SSF56322">
    <property type="entry name" value="ADC synthase"/>
    <property type="match status" value="1"/>
</dbReference>
<dbReference type="Gene3D" id="3.30.470.10">
    <property type="match status" value="1"/>
</dbReference>
<dbReference type="Pfam" id="PF00425">
    <property type="entry name" value="Chorismate_bind"/>
    <property type="match status" value="1"/>
</dbReference>